<proteinExistence type="predicted"/>
<protein>
    <submittedName>
        <fullName evidence="1">Uncharacterized protein</fullName>
    </submittedName>
</protein>
<accession>A0ABR4NBW4</accession>
<dbReference type="EMBL" id="JADGIZ020000013">
    <property type="protein sequence ID" value="KAL2916998.1"/>
    <property type="molecule type" value="Genomic_DNA"/>
</dbReference>
<gene>
    <name evidence="1" type="ORF">HK105_203430</name>
</gene>
<dbReference type="Gene3D" id="1.25.40.10">
    <property type="entry name" value="Tetratricopeptide repeat domain"/>
    <property type="match status" value="1"/>
</dbReference>
<dbReference type="Proteomes" id="UP001527925">
    <property type="component" value="Unassembled WGS sequence"/>
</dbReference>
<evidence type="ECO:0000313" key="1">
    <source>
        <dbReference type="EMBL" id="KAL2916998.1"/>
    </source>
</evidence>
<organism evidence="1 2">
    <name type="scientific">Polyrhizophydium stewartii</name>
    <dbReference type="NCBI Taxonomy" id="2732419"/>
    <lineage>
        <taxon>Eukaryota</taxon>
        <taxon>Fungi</taxon>
        <taxon>Fungi incertae sedis</taxon>
        <taxon>Chytridiomycota</taxon>
        <taxon>Chytridiomycota incertae sedis</taxon>
        <taxon>Chytridiomycetes</taxon>
        <taxon>Rhizophydiales</taxon>
        <taxon>Rhizophydiales incertae sedis</taxon>
        <taxon>Polyrhizophydium</taxon>
    </lineage>
</organism>
<dbReference type="InterPro" id="IPR011990">
    <property type="entry name" value="TPR-like_helical_dom_sf"/>
</dbReference>
<evidence type="ECO:0000313" key="2">
    <source>
        <dbReference type="Proteomes" id="UP001527925"/>
    </source>
</evidence>
<reference evidence="1 2" key="1">
    <citation type="submission" date="2023-09" db="EMBL/GenBank/DDBJ databases">
        <title>Pangenome analysis of Batrachochytrium dendrobatidis and related Chytrids.</title>
        <authorList>
            <person name="Yacoub M.N."/>
            <person name="Stajich J.E."/>
            <person name="James T.Y."/>
        </authorList>
    </citation>
    <scope>NUCLEOTIDE SEQUENCE [LARGE SCALE GENOMIC DNA]</scope>
    <source>
        <strain evidence="1 2">JEL0888</strain>
    </source>
</reference>
<keyword evidence="2" id="KW-1185">Reference proteome</keyword>
<comment type="caution">
    <text evidence="1">The sequence shown here is derived from an EMBL/GenBank/DDBJ whole genome shotgun (WGS) entry which is preliminary data.</text>
</comment>
<name>A0ABR4NBW4_9FUNG</name>
<sequence>MRLPVPSGPLLSSSPTGEITTETATHTLRLATASSVGPQAKLARILPLLRAPNRGALVAELPDEAVVQLVGILGSARASAELAQLVDSLRMCGRPPAHAGDAEAAVTANEPAADIPGAVLQLVPDLASDELAAAWLRWAAQHNSPLLQRPKTFNTLLRACAAAQAQQQRSAVPALQVRSQVVLSILALANARDVQVDTAALNMALRTLGRHVQVVDERKHQSVSGRSNEDAARTTAAEAVREATAIVRQMFKRGTMPAHHDMLWLFTHLTGVHKSLEASQLLLTALSNGVAVRTDLVGVVIRGLITERRGAAAYKVFVRASGSGVITPSAEILEMLLHHFAVTEPNFEIIGKLYADMRIVGIPATPQMYRDIEHACRVSSDLTSLLRFGEDDPELARSSDGWLAAVIDLSVLDGNVAALERVAGLIERDAAAGRLPSESVEKAAMALLNDGRVAVTLQVVRGVWARADSVLVGKLPASLFAVLVSRMSQSSSLLSIGGFGSTATAPLGLASDAATTQYTSTSAAFASTLTDAIMAADGSSKLDDGVLVEFAARSLGRSDTQAAGIAVCTALLGDSPLDAASRRWPVLSSLGYLRIADRLAEAGRTDLAVRAYEAAAVHGVRLGGVGLMRWRALVTSEPGLARPYKSRSTDLDASRGDVSGLALLAASMIREKVPVDNQLLRLCADEATNAGWTARKLAAVVRWGLRVALRLVDWWAWLDYAAEAATNAQETSTASAARDIYQIERLVVRLAAGGAGVPGMSHDELVEQAVASSPQARAVLSRLDEAAGVSLHSAAPWRAAGWIRAPAARAEGARSAASVRRPAGQVLGVEPQ</sequence>